<dbReference type="Pfam" id="PF13801">
    <property type="entry name" value="Metal_resist"/>
    <property type="match status" value="1"/>
</dbReference>
<evidence type="ECO:0000313" key="2">
    <source>
        <dbReference type="EMBL" id="HGS04350.1"/>
    </source>
</evidence>
<gene>
    <name evidence="2" type="ORF">ENT08_01180</name>
</gene>
<proteinExistence type="predicted"/>
<protein>
    <submittedName>
        <fullName evidence="2">Periplasmic heavy metal sensor</fullName>
    </submittedName>
</protein>
<feature type="region of interest" description="Disordered" evidence="1">
    <location>
        <begin position="120"/>
        <end position="146"/>
    </location>
</feature>
<dbReference type="AlphaFoldDB" id="A0A7V4LBT3"/>
<evidence type="ECO:0000256" key="1">
    <source>
        <dbReference type="SAM" id="MobiDB-lite"/>
    </source>
</evidence>
<accession>A0A7V4LBT3</accession>
<dbReference type="Gene3D" id="1.20.120.1490">
    <property type="match status" value="1"/>
</dbReference>
<reference evidence="2" key="1">
    <citation type="journal article" date="2020" name="mSystems">
        <title>Genome- and Community-Level Interaction Insights into Carbon Utilization and Element Cycling Functions of Hydrothermarchaeota in Hydrothermal Sediment.</title>
        <authorList>
            <person name="Zhou Z."/>
            <person name="Liu Y."/>
            <person name="Xu W."/>
            <person name="Pan J."/>
            <person name="Luo Z.H."/>
            <person name="Li M."/>
        </authorList>
    </citation>
    <scope>NUCLEOTIDE SEQUENCE [LARGE SCALE GENOMIC DNA]</scope>
    <source>
        <strain evidence="2">SpSt-548</strain>
    </source>
</reference>
<feature type="compositionally biased region" description="Gly residues" evidence="1">
    <location>
        <begin position="122"/>
        <end position="138"/>
    </location>
</feature>
<comment type="caution">
    <text evidence="2">The sequence shown here is derived from an EMBL/GenBank/DDBJ whole genome shotgun (WGS) entry which is preliminary data.</text>
</comment>
<sequence>MRQSLRKTWVIVSLVAVLGLGLGAVDSAWARGGWGCMNANLTPEQGAQLFDLRQQFLNDTASLRKQMMVKRTELAALWRSTTPDQNQIQAKQQELNTLRDQLQAKRSAFQVQAQKISPQAGMGLGRGAGRSMGQGRGMAMGPRCSW</sequence>
<name>A0A7V4LBT3_9BACT</name>
<dbReference type="EMBL" id="DSXI01000069">
    <property type="protein sequence ID" value="HGS04350.1"/>
    <property type="molecule type" value="Genomic_DNA"/>
</dbReference>
<organism evidence="2">
    <name type="scientific">Desulfobacca acetoxidans</name>
    <dbReference type="NCBI Taxonomy" id="60893"/>
    <lineage>
        <taxon>Bacteria</taxon>
        <taxon>Pseudomonadati</taxon>
        <taxon>Thermodesulfobacteriota</taxon>
        <taxon>Desulfobaccia</taxon>
        <taxon>Desulfobaccales</taxon>
        <taxon>Desulfobaccaceae</taxon>
        <taxon>Desulfobacca</taxon>
    </lineage>
</organism>
<dbReference type="InterPro" id="IPR025961">
    <property type="entry name" value="Metal_resist"/>
</dbReference>